<name>A0AAE0AJL7_9ROSI</name>
<dbReference type="PROSITE" id="PS51792">
    <property type="entry name" value="YIPPEE"/>
    <property type="match status" value="1"/>
</dbReference>
<gene>
    <name evidence="5" type="ORF">Dsin_012805</name>
</gene>
<feature type="domain" description="Yippee" evidence="4">
    <location>
        <begin position="13"/>
        <end position="110"/>
    </location>
</feature>
<evidence type="ECO:0000256" key="2">
    <source>
        <dbReference type="ARBA" id="ARBA00022723"/>
    </source>
</evidence>
<protein>
    <recommendedName>
        <fullName evidence="4">Yippee domain-containing protein</fullName>
    </recommendedName>
</protein>
<dbReference type="EMBL" id="JANJYJ010000004">
    <property type="protein sequence ID" value="KAK3218835.1"/>
    <property type="molecule type" value="Genomic_DNA"/>
</dbReference>
<evidence type="ECO:0000256" key="1">
    <source>
        <dbReference type="ARBA" id="ARBA00005613"/>
    </source>
</evidence>
<dbReference type="PANTHER" id="PTHR13848">
    <property type="entry name" value="PROTEIN YIPPEE-LIKE CG15309-RELATED"/>
    <property type="match status" value="1"/>
</dbReference>
<comment type="caution">
    <text evidence="5">The sequence shown here is derived from an EMBL/GenBank/DDBJ whole genome shotgun (WGS) entry which is preliminary data.</text>
</comment>
<sequence>MGRLFIESLSGPRIFKCKCCKVDSASHDHIVSKEFQGRYGRAYLFRSVVNVCLGPTEERLLTSGLHTVNDIYCSSCQQILGWRYEKAYEESQKYKEGMYILEKERMLKMAEIPYVYRPSNWFHARILVHQRFTELNRMRDSLDKVRELKCFQDGVFRHFLELPRLRIFGGRLCQLLLCMEVNHPGGNTDEMWFRVSQTDIRFGKLEFCLVWAMEAISCLTGVHGLRISNVYPRFMNWCYKNKPKKLDNEFTDVMEAIPTLTPTADELQQDYMVVLNPENRMGDVPETSKDDVTVSESDKELLSESVTREMKSKTYTIEAHETAGSDMWVKLFVHVTDQIKAAEKGMTVSFTRQFNILREEVRTLRNEADTQLPKWTSVYNEHHD</sequence>
<evidence type="ECO:0000259" key="4">
    <source>
        <dbReference type="PROSITE" id="PS51792"/>
    </source>
</evidence>
<dbReference type="AlphaFoldDB" id="A0AAE0AJL7"/>
<dbReference type="GO" id="GO:0046872">
    <property type="term" value="F:metal ion binding"/>
    <property type="evidence" value="ECO:0007669"/>
    <property type="project" value="UniProtKB-KW"/>
</dbReference>
<proteinExistence type="inferred from homology"/>
<dbReference type="Pfam" id="PF03226">
    <property type="entry name" value="Yippee-Mis18"/>
    <property type="match status" value="1"/>
</dbReference>
<dbReference type="InterPro" id="IPR039058">
    <property type="entry name" value="Yippee_fam"/>
</dbReference>
<evidence type="ECO:0000256" key="3">
    <source>
        <dbReference type="ARBA" id="ARBA00022833"/>
    </source>
</evidence>
<evidence type="ECO:0000313" key="6">
    <source>
        <dbReference type="Proteomes" id="UP001281410"/>
    </source>
</evidence>
<keyword evidence="3" id="KW-0862">Zinc</keyword>
<keyword evidence="6" id="KW-1185">Reference proteome</keyword>
<comment type="similarity">
    <text evidence="1">Belongs to the yippee family.</text>
</comment>
<keyword evidence="2" id="KW-0479">Metal-binding</keyword>
<accession>A0AAE0AJL7</accession>
<dbReference type="InterPro" id="IPR034751">
    <property type="entry name" value="Yippee"/>
</dbReference>
<reference evidence="5" key="1">
    <citation type="journal article" date="2023" name="Plant J.">
        <title>Genome sequences and population genomics provide insights into the demographic history, inbreeding, and mutation load of two 'living fossil' tree species of Dipteronia.</title>
        <authorList>
            <person name="Feng Y."/>
            <person name="Comes H.P."/>
            <person name="Chen J."/>
            <person name="Zhu S."/>
            <person name="Lu R."/>
            <person name="Zhang X."/>
            <person name="Li P."/>
            <person name="Qiu J."/>
            <person name="Olsen K.M."/>
            <person name="Qiu Y."/>
        </authorList>
    </citation>
    <scope>NUCLEOTIDE SEQUENCE</scope>
    <source>
        <strain evidence="5">NBL</strain>
    </source>
</reference>
<evidence type="ECO:0000313" key="5">
    <source>
        <dbReference type="EMBL" id="KAK3218835.1"/>
    </source>
</evidence>
<organism evidence="5 6">
    <name type="scientific">Dipteronia sinensis</name>
    <dbReference type="NCBI Taxonomy" id="43782"/>
    <lineage>
        <taxon>Eukaryota</taxon>
        <taxon>Viridiplantae</taxon>
        <taxon>Streptophyta</taxon>
        <taxon>Embryophyta</taxon>
        <taxon>Tracheophyta</taxon>
        <taxon>Spermatophyta</taxon>
        <taxon>Magnoliopsida</taxon>
        <taxon>eudicotyledons</taxon>
        <taxon>Gunneridae</taxon>
        <taxon>Pentapetalae</taxon>
        <taxon>rosids</taxon>
        <taxon>malvids</taxon>
        <taxon>Sapindales</taxon>
        <taxon>Sapindaceae</taxon>
        <taxon>Hippocastanoideae</taxon>
        <taxon>Acereae</taxon>
        <taxon>Dipteronia</taxon>
    </lineage>
</organism>
<dbReference type="Proteomes" id="UP001281410">
    <property type="component" value="Unassembled WGS sequence"/>
</dbReference>
<dbReference type="InterPro" id="IPR004910">
    <property type="entry name" value="Yippee/Mis18/Cereblon"/>
</dbReference>